<reference evidence="1 2" key="1">
    <citation type="submission" date="2020-10" db="EMBL/GenBank/DDBJ databases">
        <authorList>
            <person name="Castelo-Branco R."/>
            <person name="Eusebio N."/>
            <person name="Adriana R."/>
            <person name="Vieira A."/>
            <person name="Brugerolle De Fraissinette N."/>
            <person name="Rezende De Castro R."/>
            <person name="Schneider M.P."/>
            <person name="Vasconcelos V."/>
            <person name="Leao P.N."/>
        </authorList>
    </citation>
    <scope>NUCLEOTIDE SEQUENCE [LARGE SCALE GENOMIC DNA]</scope>
    <source>
        <strain evidence="1 2">LEGE 07299</strain>
    </source>
</reference>
<comment type="caution">
    <text evidence="1">The sequence shown here is derived from an EMBL/GenBank/DDBJ whole genome shotgun (WGS) entry which is preliminary data.</text>
</comment>
<protein>
    <submittedName>
        <fullName evidence="1">Uncharacterized protein</fullName>
    </submittedName>
</protein>
<dbReference type="Proteomes" id="UP000647836">
    <property type="component" value="Unassembled WGS sequence"/>
</dbReference>
<accession>A0ABR9TT75</accession>
<sequence>MPRITLEVSEELSQQLAQVGDISVVLRRLVEERATYTAKMISRKHFSRTTMLKISL</sequence>
<evidence type="ECO:0000313" key="2">
    <source>
        <dbReference type="Proteomes" id="UP000647836"/>
    </source>
</evidence>
<dbReference type="EMBL" id="JADEXF010000020">
    <property type="protein sequence ID" value="MBE9103615.1"/>
    <property type="molecule type" value="Genomic_DNA"/>
</dbReference>
<keyword evidence="2" id="KW-1185">Reference proteome</keyword>
<organism evidence="1 2">
    <name type="scientific">Nostoc cf. edaphicum LEGE 07299</name>
    <dbReference type="NCBI Taxonomy" id="2777974"/>
    <lineage>
        <taxon>Bacteria</taxon>
        <taxon>Bacillati</taxon>
        <taxon>Cyanobacteriota</taxon>
        <taxon>Cyanophyceae</taxon>
        <taxon>Nostocales</taxon>
        <taxon>Nostocaceae</taxon>
        <taxon>Nostoc</taxon>
    </lineage>
</organism>
<name>A0ABR9TT75_9NOSO</name>
<gene>
    <name evidence="1" type="ORF">IQ229_01240</name>
</gene>
<proteinExistence type="predicted"/>
<dbReference type="RefSeq" id="WP_194040546.1">
    <property type="nucleotide sequence ID" value="NZ_JADEXF010000020.1"/>
</dbReference>
<evidence type="ECO:0000313" key="1">
    <source>
        <dbReference type="EMBL" id="MBE9103615.1"/>
    </source>
</evidence>